<dbReference type="RefSeq" id="WP_108155268.1">
    <property type="nucleotide sequence ID" value="NZ_CP026306.1"/>
</dbReference>
<geneLocation type="plasmid" evidence="3">
    <name>pslun2</name>
</geneLocation>
<dbReference type="KEGG" id="slk:SLUN_38795"/>
<keyword evidence="2" id="KW-0614">Plasmid</keyword>
<dbReference type="OrthoDB" id="4195350at2"/>
<accession>A0A2R4TFT6</accession>
<name>A0A2R4TFT6_9ACTN</name>
<dbReference type="GeneID" id="55661183"/>
<dbReference type="InterPro" id="IPR054212">
    <property type="entry name" value="DUF6919"/>
</dbReference>
<feature type="domain" description="DUF6919" evidence="1">
    <location>
        <begin position="10"/>
        <end position="194"/>
    </location>
</feature>
<evidence type="ECO:0000259" key="1">
    <source>
        <dbReference type="Pfam" id="PF21897"/>
    </source>
</evidence>
<evidence type="ECO:0000313" key="2">
    <source>
        <dbReference type="EMBL" id="AVZ77979.1"/>
    </source>
</evidence>
<sequence>MKLPWMSRADKRRWRSTAGLKDLGSCVAAWLIGDIASQPGYQPHCGPDEETQHLIPVLVAVNRLGYVTDGSQPGFAGYGYDHHWWEQRAAVSGLVDDPQLRDRLVAAAELAGLTVVQHDMTPRRHAEGVPVTRSLGRVYTAFGSFLPVRDLRTIWPPQIIGRRAFGKVAEAWQLTLIDPKWGRDDVLWEALAEVVRQYRLEDVERQARKAREALTHENLCSRYANPFLARPLVKEWHENRLNAAIEEAKLSGCTEAAIALVVGCECD</sequence>
<protein>
    <recommendedName>
        <fullName evidence="1">DUF6919 domain-containing protein</fullName>
    </recommendedName>
</protein>
<keyword evidence="3" id="KW-1185">Reference proteome</keyword>
<reference evidence="2 3" key="1">
    <citation type="submission" date="2018-01" db="EMBL/GenBank/DDBJ databases">
        <title>Complete genome sequence of Streptomyces lunaelactis MM109T, a Ferroverdin A producer isolated from cave moonmilk deposits.</title>
        <authorList>
            <person name="Naome A."/>
            <person name="Martinet L."/>
            <person name="Maciejewska M."/>
            <person name="Anderssen S."/>
            <person name="Adam D."/>
            <person name="Tenconi E."/>
            <person name="Deflandre B."/>
            <person name="Arguelles-Arias A."/>
            <person name="Calusinska M."/>
            <person name="Copieters W."/>
            <person name="Karim L."/>
            <person name="Hanikenne M."/>
            <person name="Baurain D."/>
            <person name="van Wezel G."/>
            <person name="Smargiasso N."/>
            <person name="de Pauw E."/>
            <person name="Delfosse P."/>
            <person name="Rigali S."/>
        </authorList>
    </citation>
    <scope>NUCLEOTIDE SEQUENCE [LARGE SCALE GENOMIC DNA]</scope>
    <source>
        <strain evidence="2 3">MM109</strain>
        <plasmid evidence="3">Plasmid pslun2</plasmid>
    </source>
</reference>
<dbReference type="EMBL" id="CP026306">
    <property type="protein sequence ID" value="AVZ77979.1"/>
    <property type="molecule type" value="Genomic_DNA"/>
</dbReference>
<gene>
    <name evidence="2" type="ORF">SLUN_38795</name>
</gene>
<dbReference type="AlphaFoldDB" id="A0A2R4TFT6"/>
<dbReference type="Proteomes" id="UP000244201">
    <property type="component" value="Plasmid pSLUN2"/>
</dbReference>
<evidence type="ECO:0000313" key="3">
    <source>
        <dbReference type="Proteomes" id="UP000244201"/>
    </source>
</evidence>
<proteinExistence type="predicted"/>
<dbReference type="Pfam" id="PF21897">
    <property type="entry name" value="DUF6919"/>
    <property type="match status" value="1"/>
</dbReference>
<organism evidence="2 3">
    <name type="scientific">Streptomyces lunaelactis</name>
    <dbReference type="NCBI Taxonomy" id="1535768"/>
    <lineage>
        <taxon>Bacteria</taxon>
        <taxon>Bacillati</taxon>
        <taxon>Actinomycetota</taxon>
        <taxon>Actinomycetes</taxon>
        <taxon>Kitasatosporales</taxon>
        <taxon>Streptomycetaceae</taxon>
        <taxon>Streptomyces</taxon>
    </lineage>
</organism>